<name>A0A3N2Q5G0_SODAK</name>
<reference evidence="2 3" key="1">
    <citation type="journal article" date="2018" name="Mol. Ecol.">
        <title>The obligate alkalophilic soda-lake fungus Sodiomyces alkalinus has shifted to a protein diet.</title>
        <authorList>
            <person name="Grum-Grzhimaylo A.A."/>
            <person name="Falkoski D.L."/>
            <person name="van den Heuvel J."/>
            <person name="Valero-Jimenez C.A."/>
            <person name="Min B."/>
            <person name="Choi I.G."/>
            <person name="Lipzen A."/>
            <person name="Daum C.G."/>
            <person name="Aanen D.K."/>
            <person name="Tsang A."/>
            <person name="Henrissat B."/>
            <person name="Bilanenko E.N."/>
            <person name="de Vries R.P."/>
            <person name="van Kan J.A.L."/>
            <person name="Grigoriev I.V."/>
            <person name="Debets A.J.M."/>
        </authorList>
    </citation>
    <scope>NUCLEOTIDE SEQUENCE [LARGE SCALE GENOMIC DNA]</scope>
    <source>
        <strain evidence="2 3">F11</strain>
    </source>
</reference>
<sequence length="421" mass="48006">MSAVPENIRIQGDAPAWHDRLQKFREMCTEQVGGFRRQDLAYVALSVCAPRQRIPQSAKGFDYMNTETDLEKSVRQRVIHKLYDRLLKEYSQKNTVSDEQFSYITSALSWALLQITNIKEMLKLERTLDSAETVPEYFEDIKAIVEAWDLHFKIFFTQPLSGDQKRLGEGGPPVSKTPRSRKVKELCIARDRVCVLTGAREPHVAHIYPFGAASARQTKSALKDTLARLWGADRETAISETLFPDGTTKGIDVIGNVICLSPNMHAAWSRYDFALFPLRSTDEKEEGPWSIQVVFHWLKRRQVQKMSEMAGDMRTSAREVLLRTSRGVMEREPRDIDLRTNAPILDGQIFTINANKKDHLPDYDILMLQWDIARMASLCGAAEPEDDSDSDSPYYYDEEEVMSGVEAEVEVTSEETTDVQQ</sequence>
<dbReference type="EMBL" id="ML119051">
    <property type="protein sequence ID" value="ROT41865.1"/>
    <property type="molecule type" value="Genomic_DNA"/>
</dbReference>
<organism evidence="2 3">
    <name type="scientific">Sodiomyces alkalinus (strain CBS 110278 / VKM F-3762 / F11)</name>
    <name type="common">Alkaliphilic filamentous fungus</name>
    <dbReference type="NCBI Taxonomy" id="1314773"/>
    <lineage>
        <taxon>Eukaryota</taxon>
        <taxon>Fungi</taxon>
        <taxon>Dikarya</taxon>
        <taxon>Ascomycota</taxon>
        <taxon>Pezizomycotina</taxon>
        <taxon>Sordariomycetes</taxon>
        <taxon>Hypocreomycetidae</taxon>
        <taxon>Glomerellales</taxon>
        <taxon>Plectosphaerellaceae</taxon>
        <taxon>Sodiomyces</taxon>
    </lineage>
</organism>
<keyword evidence="3" id="KW-1185">Reference proteome</keyword>
<dbReference type="OrthoDB" id="4851182at2759"/>
<dbReference type="GeneID" id="39577866"/>
<protein>
    <recommendedName>
        <fullName evidence="1">HNH nuclease domain-containing protein</fullName>
    </recommendedName>
</protein>
<dbReference type="RefSeq" id="XP_028469671.1">
    <property type="nucleotide sequence ID" value="XM_028609388.1"/>
</dbReference>
<dbReference type="Pfam" id="PF13391">
    <property type="entry name" value="HNH_2"/>
    <property type="match status" value="1"/>
</dbReference>
<dbReference type="InterPro" id="IPR003615">
    <property type="entry name" value="HNH_nuc"/>
</dbReference>
<dbReference type="AlphaFoldDB" id="A0A3N2Q5G0"/>
<evidence type="ECO:0000313" key="3">
    <source>
        <dbReference type="Proteomes" id="UP000272025"/>
    </source>
</evidence>
<gene>
    <name evidence="2" type="ORF">SODALDRAFT_318674</name>
</gene>
<evidence type="ECO:0000313" key="2">
    <source>
        <dbReference type="EMBL" id="ROT41865.1"/>
    </source>
</evidence>
<feature type="domain" description="HNH nuclease" evidence="1">
    <location>
        <begin position="194"/>
        <end position="275"/>
    </location>
</feature>
<dbReference type="Proteomes" id="UP000272025">
    <property type="component" value="Unassembled WGS sequence"/>
</dbReference>
<accession>A0A3N2Q5G0</accession>
<proteinExistence type="predicted"/>
<evidence type="ECO:0000259" key="1">
    <source>
        <dbReference type="Pfam" id="PF13391"/>
    </source>
</evidence>